<dbReference type="AlphaFoldDB" id="A0A0L0DJI1"/>
<dbReference type="Gene3D" id="1.10.10.10">
    <property type="entry name" value="Winged helix-like DNA-binding domain superfamily/Winged helix DNA-binding domain"/>
    <property type="match status" value="2"/>
</dbReference>
<dbReference type="GO" id="GO:0006979">
    <property type="term" value="P:response to oxidative stress"/>
    <property type="evidence" value="ECO:0007669"/>
    <property type="project" value="InterPro"/>
</dbReference>
<keyword evidence="3" id="KW-0560">Oxidoreductase</keyword>
<organism evidence="6 7">
    <name type="scientific">Thecamonas trahens ATCC 50062</name>
    <dbReference type="NCBI Taxonomy" id="461836"/>
    <lineage>
        <taxon>Eukaryota</taxon>
        <taxon>Apusozoa</taxon>
        <taxon>Apusomonadida</taxon>
        <taxon>Apusomonadidae</taxon>
        <taxon>Thecamonas</taxon>
    </lineage>
</organism>
<dbReference type="Gene3D" id="3.40.30.10">
    <property type="entry name" value="Glutaredoxin"/>
    <property type="match status" value="1"/>
</dbReference>
<reference evidence="6 7" key="1">
    <citation type="submission" date="2010-05" db="EMBL/GenBank/DDBJ databases">
        <title>The Genome Sequence of Thecamonas trahens ATCC 50062.</title>
        <authorList>
            <consortium name="The Broad Institute Genome Sequencing Platform"/>
            <person name="Russ C."/>
            <person name="Cuomo C."/>
            <person name="Shea T."/>
            <person name="Young S.K."/>
            <person name="Zeng Q."/>
            <person name="Koehrsen M."/>
            <person name="Haas B."/>
            <person name="Borodovsky M."/>
            <person name="Guigo R."/>
            <person name="Alvarado L."/>
            <person name="Berlin A."/>
            <person name="Bochicchio J."/>
            <person name="Borenstein D."/>
            <person name="Chapman S."/>
            <person name="Chen Z."/>
            <person name="Freedman E."/>
            <person name="Gellesch M."/>
            <person name="Goldberg J."/>
            <person name="Griggs A."/>
            <person name="Gujja S."/>
            <person name="Heilman E."/>
            <person name="Heiman D."/>
            <person name="Hepburn T."/>
            <person name="Howarth C."/>
            <person name="Jen D."/>
            <person name="Larson L."/>
            <person name="Mehta T."/>
            <person name="Park D."/>
            <person name="Pearson M."/>
            <person name="Roberts A."/>
            <person name="Saif S."/>
            <person name="Shenoy N."/>
            <person name="Sisk P."/>
            <person name="Stolte C."/>
            <person name="Sykes S."/>
            <person name="Thomson T."/>
            <person name="Walk T."/>
            <person name="White J."/>
            <person name="Yandava C."/>
            <person name="Burger G."/>
            <person name="Gray M.W."/>
            <person name="Holland P.W.H."/>
            <person name="King N."/>
            <person name="Lang F.B.F."/>
            <person name="Roger A.J."/>
            <person name="Ruiz-Trillo I."/>
            <person name="Lander E."/>
            <person name="Nusbaum C."/>
        </authorList>
    </citation>
    <scope>NUCLEOTIDE SEQUENCE [LARGE SCALE GENOMIC DNA]</scope>
    <source>
        <strain evidence="6 7">ATCC 50062</strain>
    </source>
</reference>
<dbReference type="OrthoDB" id="39497at2759"/>
<dbReference type="eggNOG" id="KOG1651">
    <property type="taxonomic scope" value="Eukaryota"/>
</dbReference>
<keyword evidence="7" id="KW-1185">Reference proteome</keyword>
<feature type="region of interest" description="Disordered" evidence="4">
    <location>
        <begin position="154"/>
        <end position="176"/>
    </location>
</feature>
<evidence type="ECO:0000256" key="1">
    <source>
        <dbReference type="ARBA" id="ARBA00006926"/>
    </source>
</evidence>
<dbReference type="Pfam" id="PF00255">
    <property type="entry name" value="GSHPx"/>
    <property type="match status" value="1"/>
</dbReference>
<dbReference type="Pfam" id="PF00610">
    <property type="entry name" value="DEP"/>
    <property type="match status" value="2"/>
</dbReference>
<dbReference type="GO" id="GO:0035556">
    <property type="term" value="P:intracellular signal transduction"/>
    <property type="evidence" value="ECO:0007669"/>
    <property type="project" value="InterPro"/>
</dbReference>
<evidence type="ECO:0000259" key="5">
    <source>
        <dbReference type="PROSITE" id="PS50186"/>
    </source>
</evidence>
<dbReference type="InterPro" id="IPR036390">
    <property type="entry name" value="WH_DNA-bd_sf"/>
</dbReference>
<keyword evidence="2 6" id="KW-0575">Peroxidase</keyword>
<dbReference type="CDD" id="cd04371">
    <property type="entry name" value="DEP"/>
    <property type="match status" value="2"/>
</dbReference>
<protein>
    <submittedName>
        <fullName evidence="6">Glutathione peroxidase</fullName>
    </submittedName>
</protein>
<dbReference type="InterPro" id="IPR000889">
    <property type="entry name" value="Glutathione_peroxidase"/>
</dbReference>
<dbReference type="SUPFAM" id="SSF52833">
    <property type="entry name" value="Thioredoxin-like"/>
    <property type="match status" value="1"/>
</dbReference>
<dbReference type="OMA" id="FRQDDPP"/>
<feature type="domain" description="DEP" evidence="5">
    <location>
        <begin position="177"/>
        <end position="235"/>
    </location>
</feature>
<dbReference type="InterPro" id="IPR036388">
    <property type="entry name" value="WH-like_DNA-bd_sf"/>
</dbReference>
<dbReference type="SMART" id="SM00049">
    <property type="entry name" value="DEP"/>
    <property type="match status" value="2"/>
</dbReference>
<dbReference type="PANTHER" id="PTHR22829:SF16">
    <property type="entry name" value="PH DOMAIN-CONTAINING PROTEIN"/>
    <property type="match status" value="1"/>
</dbReference>
<dbReference type="InterPro" id="IPR000591">
    <property type="entry name" value="DEP_dom"/>
</dbReference>
<evidence type="ECO:0000313" key="7">
    <source>
        <dbReference type="Proteomes" id="UP000054408"/>
    </source>
</evidence>
<dbReference type="InterPro" id="IPR036249">
    <property type="entry name" value="Thioredoxin-like_sf"/>
</dbReference>
<dbReference type="PROSITE" id="PS50186">
    <property type="entry name" value="DEP"/>
    <property type="match status" value="2"/>
</dbReference>
<name>A0A0L0DJI1_THETB</name>
<evidence type="ECO:0000256" key="2">
    <source>
        <dbReference type="ARBA" id="ARBA00022559"/>
    </source>
</evidence>
<dbReference type="GeneID" id="25567053"/>
<evidence type="ECO:0000313" key="6">
    <source>
        <dbReference type="EMBL" id="KNC52365.1"/>
    </source>
</evidence>
<sequence>MVDLSNLPYPVPPHEIENIVAFAREPALGVEIRDRRWRLRQYRQCFVGSEMVDWILAFYNILEFRHSDARAKATLVGQELVDAGLVRHVVDKDKPFRDATLFYVFCDDSTDAGDGVPVPGADKPADVDDISDFEVIDLAIRALGINPDVFSDDADGVDDDDADDAPDDGAAGVGDAVRPPVEIKDRKYRLRTYKQCFLGSELVDWLAAELGCSREAALGLAVRMEKAEVFEHVVRGHPIKDEPLFYHLCMPQAGAPSSSPLSLYQFEMTTLDGDAYDFSALHGKVVIVTNIGTRSKLAESRFLQLQAIHELYSEQGLIVLGVPSTGEFDAAEPSSAAEIRSIANSYGVTFQLLQAAAVNGSDAHPLFAWIKDKASSMVGKAFKAPWTMIVFSRTGELIKRFSHTRTPSSMIPLLQDLLLEV</sequence>
<dbReference type="InterPro" id="IPR051832">
    <property type="entry name" value="mTOR-Rac_regulators"/>
</dbReference>
<dbReference type="SUPFAM" id="SSF46785">
    <property type="entry name" value="Winged helix' DNA-binding domain"/>
    <property type="match status" value="2"/>
</dbReference>
<dbReference type="EMBL" id="GL349472">
    <property type="protein sequence ID" value="KNC52365.1"/>
    <property type="molecule type" value="Genomic_DNA"/>
</dbReference>
<evidence type="ECO:0000256" key="3">
    <source>
        <dbReference type="ARBA" id="ARBA00023002"/>
    </source>
</evidence>
<accession>A0A0L0DJI1</accession>
<gene>
    <name evidence="6" type="ORF">AMSG_08337</name>
</gene>
<evidence type="ECO:0000256" key="4">
    <source>
        <dbReference type="SAM" id="MobiDB-lite"/>
    </source>
</evidence>
<dbReference type="GO" id="GO:0023051">
    <property type="term" value="P:regulation of signaling"/>
    <property type="evidence" value="ECO:0007669"/>
    <property type="project" value="TreeGrafter"/>
</dbReference>
<dbReference type="GO" id="GO:0004601">
    <property type="term" value="F:peroxidase activity"/>
    <property type="evidence" value="ECO:0007669"/>
    <property type="project" value="UniProtKB-KW"/>
</dbReference>
<feature type="compositionally biased region" description="Acidic residues" evidence="4">
    <location>
        <begin position="154"/>
        <end position="167"/>
    </location>
</feature>
<feature type="domain" description="DEP" evidence="5">
    <location>
        <begin position="26"/>
        <end position="107"/>
    </location>
</feature>
<dbReference type="RefSeq" id="XP_013755414.1">
    <property type="nucleotide sequence ID" value="XM_013899960.1"/>
</dbReference>
<comment type="similarity">
    <text evidence="1">Belongs to the glutathione peroxidase family.</text>
</comment>
<dbReference type="PROSITE" id="PS51355">
    <property type="entry name" value="GLUTATHIONE_PEROXID_3"/>
    <property type="match status" value="1"/>
</dbReference>
<dbReference type="Proteomes" id="UP000054408">
    <property type="component" value="Unassembled WGS sequence"/>
</dbReference>
<dbReference type="STRING" id="461836.A0A0L0DJI1"/>
<dbReference type="PANTHER" id="PTHR22829">
    <property type="entry name" value="DEP DOMAIN PROTEIN"/>
    <property type="match status" value="1"/>
</dbReference>
<proteinExistence type="inferred from homology"/>